<reference evidence="2" key="1">
    <citation type="submission" date="2020-08" db="EMBL/GenBank/DDBJ databases">
        <title>Multicomponent nature underlies the extraordinary mechanical properties of spider dragline silk.</title>
        <authorList>
            <person name="Kono N."/>
            <person name="Nakamura H."/>
            <person name="Mori M."/>
            <person name="Yoshida Y."/>
            <person name="Ohtoshi R."/>
            <person name="Malay A.D."/>
            <person name="Moran D.A.P."/>
            <person name="Tomita M."/>
            <person name="Numata K."/>
            <person name="Arakawa K."/>
        </authorList>
    </citation>
    <scope>NUCLEOTIDE SEQUENCE</scope>
</reference>
<dbReference type="OrthoDB" id="10490616at2759"/>
<sequence>MLHFSRDNEEHSSEDDDSYLSSGDSSSDYEGSNSKIMDANYKEETPFEEKILVTENKNLQSACHLPSSSEKGKFCCDYIIKKQLFECVHKTPEKKKNAQEDASSSDSGLNKNQQVIELSETLSRSLRIKPPFSKQSVFKHCSSAPKGSVTEPSTLKKEGPRSEGLPPIQTKMQNEFLYPIQDEQVLEPIFLPQQTSFLRWKPGRSSPLLTGTRVRDSQNLRGQSSSRGSRSYTTASSGRGDVERALENIHNEYELSFQERRRRCQTRHPRVRMTFAHEPRIGWRKRFRLFVRDIRRGVQNFFNRRST</sequence>
<keyword evidence="3" id="KW-1185">Reference proteome</keyword>
<dbReference type="Proteomes" id="UP000886998">
    <property type="component" value="Unassembled WGS sequence"/>
</dbReference>
<proteinExistence type="predicted"/>
<feature type="region of interest" description="Disordered" evidence="1">
    <location>
        <begin position="137"/>
        <end position="167"/>
    </location>
</feature>
<organism evidence="2 3">
    <name type="scientific">Trichonephila inaurata madagascariensis</name>
    <dbReference type="NCBI Taxonomy" id="2747483"/>
    <lineage>
        <taxon>Eukaryota</taxon>
        <taxon>Metazoa</taxon>
        <taxon>Ecdysozoa</taxon>
        <taxon>Arthropoda</taxon>
        <taxon>Chelicerata</taxon>
        <taxon>Arachnida</taxon>
        <taxon>Araneae</taxon>
        <taxon>Araneomorphae</taxon>
        <taxon>Entelegynae</taxon>
        <taxon>Araneoidea</taxon>
        <taxon>Nephilidae</taxon>
        <taxon>Trichonephila</taxon>
        <taxon>Trichonephila inaurata</taxon>
    </lineage>
</organism>
<feature type="compositionally biased region" description="Low complexity" evidence="1">
    <location>
        <begin position="19"/>
        <end position="34"/>
    </location>
</feature>
<feature type="region of interest" description="Disordered" evidence="1">
    <location>
        <begin position="1"/>
        <end position="41"/>
    </location>
</feature>
<gene>
    <name evidence="2" type="ORF">TNIN_165971</name>
</gene>
<evidence type="ECO:0000256" key="1">
    <source>
        <dbReference type="SAM" id="MobiDB-lite"/>
    </source>
</evidence>
<comment type="caution">
    <text evidence="2">The sequence shown here is derived from an EMBL/GenBank/DDBJ whole genome shotgun (WGS) entry which is preliminary data.</text>
</comment>
<dbReference type="EMBL" id="BMAV01026877">
    <property type="protein sequence ID" value="GFS54186.1"/>
    <property type="molecule type" value="Genomic_DNA"/>
</dbReference>
<feature type="region of interest" description="Disordered" evidence="1">
    <location>
        <begin position="217"/>
        <end position="240"/>
    </location>
</feature>
<accession>A0A8X6IR66</accession>
<feature type="compositionally biased region" description="Basic and acidic residues" evidence="1">
    <location>
        <begin position="1"/>
        <end position="11"/>
    </location>
</feature>
<name>A0A8X6IR66_9ARAC</name>
<protein>
    <submittedName>
        <fullName evidence="2">Uncharacterized protein</fullName>
    </submittedName>
</protein>
<evidence type="ECO:0000313" key="3">
    <source>
        <dbReference type="Proteomes" id="UP000886998"/>
    </source>
</evidence>
<feature type="compositionally biased region" description="Low complexity" evidence="1">
    <location>
        <begin position="221"/>
        <end position="239"/>
    </location>
</feature>
<evidence type="ECO:0000313" key="2">
    <source>
        <dbReference type="EMBL" id="GFS54186.1"/>
    </source>
</evidence>
<dbReference type="AlphaFoldDB" id="A0A8X6IR66"/>